<dbReference type="Gene3D" id="1.25.40.180">
    <property type="match status" value="1"/>
</dbReference>
<comment type="caution">
    <text evidence="1">The sequence shown here is derived from an EMBL/GenBank/DDBJ whole genome shotgun (WGS) entry which is preliminary data.</text>
</comment>
<proteinExistence type="predicted"/>
<dbReference type="PANTHER" id="PTHR18034">
    <property type="entry name" value="CELL CYCLE CONTROL PROTEIN CWF22-RELATED"/>
    <property type="match status" value="1"/>
</dbReference>
<accession>A0ABC8TC49</accession>
<sequence length="287" mass="31219">MLKKKTKFEEYLEMEMQVGVVSADEDLALERKLAKKLKLKEGKLRGDNDDMNALFAGMPSIIDLLKDVVNSKDEAVLMKSPENSSSLKKCKRVKSSGQGPQIEMASDTLAGVSEPVKTSDAELAIRNVPIKAPALEKNANYVAPHLRSCVGNESEEYYQIRKQIRANVESITREMSTIFGAVSRSASSQIISEEILASCSGGPRGNEQYVAVFAAFVAGIACLVGIDFGAKLLASLAKCFEDEYLEGDHLSFAKSDSSGILFIHVWSLLKVESADITIPVARPISSH</sequence>
<dbReference type="EMBL" id="CAUOFW020004280">
    <property type="protein sequence ID" value="CAK9164772.1"/>
    <property type="molecule type" value="Genomic_DNA"/>
</dbReference>
<organism evidence="1 2">
    <name type="scientific">Ilex paraguariensis</name>
    <name type="common">yerba mate</name>
    <dbReference type="NCBI Taxonomy" id="185542"/>
    <lineage>
        <taxon>Eukaryota</taxon>
        <taxon>Viridiplantae</taxon>
        <taxon>Streptophyta</taxon>
        <taxon>Embryophyta</taxon>
        <taxon>Tracheophyta</taxon>
        <taxon>Spermatophyta</taxon>
        <taxon>Magnoliopsida</taxon>
        <taxon>eudicotyledons</taxon>
        <taxon>Gunneridae</taxon>
        <taxon>Pentapetalae</taxon>
        <taxon>asterids</taxon>
        <taxon>campanulids</taxon>
        <taxon>Aquifoliales</taxon>
        <taxon>Aquifoliaceae</taxon>
        <taxon>Ilex</taxon>
    </lineage>
</organism>
<evidence type="ECO:0000313" key="1">
    <source>
        <dbReference type="EMBL" id="CAK9164772.1"/>
    </source>
</evidence>
<gene>
    <name evidence="1" type="ORF">ILEXP_LOCUS33921</name>
</gene>
<reference evidence="1 2" key="1">
    <citation type="submission" date="2024-02" db="EMBL/GenBank/DDBJ databases">
        <authorList>
            <person name="Vignale AGUSTIN F."/>
            <person name="Sosa J E."/>
            <person name="Modenutti C."/>
        </authorList>
    </citation>
    <scope>NUCLEOTIDE SEQUENCE [LARGE SCALE GENOMIC DNA]</scope>
</reference>
<dbReference type="InterPro" id="IPR050781">
    <property type="entry name" value="CWC22_splicing_factor"/>
</dbReference>
<dbReference type="PANTHER" id="PTHR18034:SF4">
    <property type="entry name" value="NUCLEOLAR MIF4G DOMAIN-CONTAINING PROTEIN 1"/>
    <property type="match status" value="1"/>
</dbReference>
<keyword evidence="2" id="KW-1185">Reference proteome</keyword>
<name>A0ABC8TC49_9AQUA</name>
<dbReference type="Proteomes" id="UP001642360">
    <property type="component" value="Unassembled WGS sequence"/>
</dbReference>
<protein>
    <submittedName>
        <fullName evidence="1">Uncharacterized protein</fullName>
    </submittedName>
</protein>
<dbReference type="AlphaFoldDB" id="A0ABC8TC49"/>
<evidence type="ECO:0000313" key="2">
    <source>
        <dbReference type="Proteomes" id="UP001642360"/>
    </source>
</evidence>